<keyword evidence="2 6" id="KW-0812">Transmembrane</keyword>
<reference evidence="8 9" key="1">
    <citation type="submission" date="2019-01" db="EMBL/GenBank/DDBJ databases">
        <authorList>
            <person name="Sayadi A."/>
        </authorList>
    </citation>
    <scope>NUCLEOTIDE SEQUENCE [LARGE SCALE GENOMIC DNA]</scope>
</reference>
<feature type="transmembrane region" description="Helical" evidence="6">
    <location>
        <begin position="121"/>
        <end position="144"/>
    </location>
</feature>
<evidence type="ECO:0000256" key="2">
    <source>
        <dbReference type="ARBA" id="ARBA00022692"/>
    </source>
</evidence>
<dbReference type="AlphaFoldDB" id="A0A653BH74"/>
<evidence type="ECO:0000259" key="7">
    <source>
        <dbReference type="PROSITE" id="PS50261"/>
    </source>
</evidence>
<evidence type="ECO:0000313" key="8">
    <source>
        <dbReference type="EMBL" id="VEN34937.1"/>
    </source>
</evidence>
<keyword evidence="3 6" id="KW-1133">Transmembrane helix</keyword>
<organism evidence="8 9">
    <name type="scientific">Callosobruchus maculatus</name>
    <name type="common">Southern cowpea weevil</name>
    <name type="synonym">Pulse bruchid</name>
    <dbReference type="NCBI Taxonomy" id="64391"/>
    <lineage>
        <taxon>Eukaryota</taxon>
        <taxon>Metazoa</taxon>
        <taxon>Ecdysozoa</taxon>
        <taxon>Arthropoda</taxon>
        <taxon>Hexapoda</taxon>
        <taxon>Insecta</taxon>
        <taxon>Pterygota</taxon>
        <taxon>Neoptera</taxon>
        <taxon>Endopterygota</taxon>
        <taxon>Coleoptera</taxon>
        <taxon>Polyphaga</taxon>
        <taxon>Cucujiformia</taxon>
        <taxon>Chrysomeloidea</taxon>
        <taxon>Chrysomelidae</taxon>
        <taxon>Bruchinae</taxon>
        <taxon>Bruchini</taxon>
        <taxon>Callosobruchus</taxon>
    </lineage>
</organism>
<evidence type="ECO:0000256" key="3">
    <source>
        <dbReference type="ARBA" id="ARBA00022989"/>
    </source>
</evidence>
<name>A0A653BH74_CALMS</name>
<feature type="region of interest" description="Disordered" evidence="5">
    <location>
        <begin position="316"/>
        <end position="355"/>
    </location>
</feature>
<feature type="transmembrane region" description="Helical" evidence="6">
    <location>
        <begin position="283"/>
        <end position="302"/>
    </location>
</feature>
<comment type="subcellular location">
    <subcellularLocation>
        <location evidence="1">Membrane</location>
        <topology evidence="1">Multi-pass membrane protein</topology>
    </subcellularLocation>
</comment>
<accession>A0A653BH74</accession>
<feature type="transmembrane region" description="Helical" evidence="6">
    <location>
        <begin position="254"/>
        <end position="277"/>
    </location>
</feature>
<feature type="transmembrane region" description="Helical" evidence="6">
    <location>
        <begin position="91"/>
        <end position="109"/>
    </location>
</feature>
<protein>
    <recommendedName>
        <fullName evidence="7">G-protein coupled receptors family 2 profile 2 domain-containing protein</fullName>
    </recommendedName>
</protein>
<evidence type="ECO:0000313" key="9">
    <source>
        <dbReference type="Proteomes" id="UP000410492"/>
    </source>
</evidence>
<dbReference type="PROSITE" id="PS50261">
    <property type="entry name" value="G_PROTEIN_RECEP_F2_4"/>
    <property type="match status" value="1"/>
</dbReference>
<keyword evidence="9" id="KW-1185">Reference proteome</keyword>
<dbReference type="OrthoDB" id="5854379at2759"/>
<feature type="transmembrane region" description="Helical" evidence="6">
    <location>
        <begin position="51"/>
        <end position="71"/>
    </location>
</feature>
<dbReference type="EMBL" id="CAACVG010001104">
    <property type="protein sequence ID" value="VEN34937.1"/>
    <property type="molecule type" value="Genomic_DNA"/>
</dbReference>
<dbReference type="InterPro" id="IPR052808">
    <property type="entry name" value="GPCR_Mth-like"/>
</dbReference>
<evidence type="ECO:0000256" key="6">
    <source>
        <dbReference type="SAM" id="Phobius"/>
    </source>
</evidence>
<sequence>MCVRCCDSHIMYLSPDRYCMEYKRSNNETKTVFLYCYQELPNVAMTVGPKLYIIFLFISTACFFSSALIYYLILSADDDKKAPREVHKKCFVGYSLSMGLTFLNLIVLQKVNYECSFMGSLFFVFALISFVWLACLCLDLAILVRNFKKETGSNRLIYLYSLFATIIPSIILLISVLVYDGPAMPNTFIKGYWEENVCKFEEKSDLIFFVPIFVLLFVGFCCVVYTIHLTRKFNKNYENDYDWVRKKQYLRHMLNSNGFLVIISTIWILNAMLGNVIALANQIPFDMLESLQGVFTLFIFVLNKYTRKKVIRTCGDRERSTSEQNDEQQELNDVRRDHQNPIGWRDANGIEGRFD</sequence>
<dbReference type="GO" id="GO:0004888">
    <property type="term" value="F:transmembrane signaling receptor activity"/>
    <property type="evidence" value="ECO:0007669"/>
    <property type="project" value="InterPro"/>
</dbReference>
<feature type="domain" description="G-protein coupled receptors family 2 profile 2" evidence="7">
    <location>
        <begin position="48"/>
        <end position="304"/>
    </location>
</feature>
<feature type="transmembrane region" description="Helical" evidence="6">
    <location>
        <begin position="156"/>
        <end position="179"/>
    </location>
</feature>
<dbReference type="GO" id="GO:0007166">
    <property type="term" value="P:cell surface receptor signaling pathway"/>
    <property type="evidence" value="ECO:0007669"/>
    <property type="project" value="InterPro"/>
</dbReference>
<dbReference type="Proteomes" id="UP000410492">
    <property type="component" value="Unassembled WGS sequence"/>
</dbReference>
<dbReference type="PANTHER" id="PTHR46953">
    <property type="entry name" value="G-PROTEIN COUPLED RECEPTOR MTH-LIKE 1-RELATED"/>
    <property type="match status" value="1"/>
</dbReference>
<dbReference type="GO" id="GO:0016020">
    <property type="term" value="C:membrane"/>
    <property type="evidence" value="ECO:0007669"/>
    <property type="project" value="UniProtKB-SubCell"/>
</dbReference>
<dbReference type="Gene3D" id="1.20.1070.10">
    <property type="entry name" value="Rhodopsin 7-helix transmembrane proteins"/>
    <property type="match status" value="1"/>
</dbReference>
<proteinExistence type="predicted"/>
<evidence type="ECO:0000256" key="5">
    <source>
        <dbReference type="SAM" id="MobiDB-lite"/>
    </source>
</evidence>
<dbReference type="PANTHER" id="PTHR46953:SF1">
    <property type="entry name" value="G-PROTEIN COUPLED RECEPTOR MTH-LIKE 1-RELATED"/>
    <property type="match status" value="1"/>
</dbReference>
<evidence type="ECO:0000256" key="4">
    <source>
        <dbReference type="ARBA" id="ARBA00023136"/>
    </source>
</evidence>
<dbReference type="InterPro" id="IPR017981">
    <property type="entry name" value="GPCR_2-like_7TM"/>
</dbReference>
<feature type="transmembrane region" description="Helical" evidence="6">
    <location>
        <begin position="206"/>
        <end position="227"/>
    </location>
</feature>
<gene>
    <name evidence="8" type="ORF">CALMAC_LOCUS980</name>
</gene>
<evidence type="ECO:0000256" key="1">
    <source>
        <dbReference type="ARBA" id="ARBA00004141"/>
    </source>
</evidence>
<keyword evidence="4 6" id="KW-0472">Membrane</keyword>